<organism evidence="3 4">
    <name type="scientific">Candolleomyces aberdarensis</name>
    <dbReference type="NCBI Taxonomy" id="2316362"/>
    <lineage>
        <taxon>Eukaryota</taxon>
        <taxon>Fungi</taxon>
        <taxon>Dikarya</taxon>
        <taxon>Basidiomycota</taxon>
        <taxon>Agaricomycotina</taxon>
        <taxon>Agaricomycetes</taxon>
        <taxon>Agaricomycetidae</taxon>
        <taxon>Agaricales</taxon>
        <taxon>Agaricineae</taxon>
        <taxon>Psathyrellaceae</taxon>
        <taxon>Candolleomyces</taxon>
    </lineage>
</organism>
<proteinExistence type="predicted"/>
<evidence type="ECO:0000313" key="3">
    <source>
        <dbReference type="EMBL" id="RXW20605.1"/>
    </source>
</evidence>
<evidence type="ECO:0000313" key="4">
    <source>
        <dbReference type="Proteomes" id="UP000290288"/>
    </source>
</evidence>
<keyword evidence="4" id="KW-1185">Reference proteome</keyword>
<dbReference type="GO" id="GO:0005975">
    <property type="term" value="P:carbohydrate metabolic process"/>
    <property type="evidence" value="ECO:0007669"/>
    <property type="project" value="InterPro"/>
</dbReference>
<dbReference type="AlphaFoldDB" id="A0A4Q2DP45"/>
<feature type="region of interest" description="Disordered" evidence="2">
    <location>
        <begin position="395"/>
        <end position="440"/>
    </location>
</feature>
<sequence length="440" mass="47554">MSKILPAIGLISAALNNFNPFPYDAGFDIEKVTQLAVDLPSHSWEFGATAEALIELENPQFSVFGVAPFPVANVSRTKVRALDYVANNARLGGARYDALDRGNGAAGDPASMGVFAVMLGKRDEGYANAARRTAQGLLEDVPRMQNGAISHRANTAEVWADFMYMVPPFLAYYAADQEDLGLLRETVRQCRLYREILQQESNQPHNGAWRHIIGPQSQDTGLWSSGNAWAAGGMTRVLATVMKAPVAATDEAWQQGAITTLTGFIKEIIDGAMASNHDGGLLRNYFQDVGGPHGFGEISGSSLLAATAYRMAVLQPSVFGQRYITWAEGIRRTLGRNDRNGNPHVTRTGIVTPAVNPLGWLDTRPFTTGSPEGQAFVVLMYAAYRDCIHSAVCSRPQTEGSGSNFGTGNGSTAGSTAGSRRMVKRNHVHRRAPHGDRRSN</sequence>
<gene>
    <name evidence="3" type="ORF">EST38_g5247</name>
</gene>
<comment type="caution">
    <text evidence="3">The sequence shown here is derived from an EMBL/GenBank/DDBJ whole genome shotgun (WGS) entry which is preliminary data.</text>
</comment>
<dbReference type="PANTHER" id="PTHR41814:SF1">
    <property type="entry name" value="CELLULASE"/>
    <property type="match status" value="1"/>
</dbReference>
<feature type="compositionally biased region" description="Basic residues" evidence="2">
    <location>
        <begin position="421"/>
        <end position="432"/>
    </location>
</feature>
<dbReference type="Pfam" id="PF07470">
    <property type="entry name" value="Glyco_hydro_88"/>
    <property type="match status" value="1"/>
</dbReference>
<evidence type="ECO:0000256" key="1">
    <source>
        <dbReference type="ARBA" id="ARBA00022801"/>
    </source>
</evidence>
<dbReference type="EMBL" id="SDEE01000141">
    <property type="protein sequence ID" value="RXW20605.1"/>
    <property type="molecule type" value="Genomic_DNA"/>
</dbReference>
<dbReference type="STRING" id="2316362.A0A4Q2DP45"/>
<dbReference type="Gene3D" id="1.50.10.10">
    <property type="match status" value="1"/>
</dbReference>
<dbReference type="InterPro" id="IPR010905">
    <property type="entry name" value="Glyco_hydro_88"/>
</dbReference>
<dbReference type="Proteomes" id="UP000290288">
    <property type="component" value="Unassembled WGS sequence"/>
</dbReference>
<name>A0A4Q2DP45_9AGAR</name>
<accession>A0A4Q2DP45</accession>
<dbReference type="PANTHER" id="PTHR41814">
    <property type="entry name" value="EXPRESSED PROTEIN"/>
    <property type="match status" value="1"/>
</dbReference>
<dbReference type="GO" id="GO:0016787">
    <property type="term" value="F:hydrolase activity"/>
    <property type="evidence" value="ECO:0007669"/>
    <property type="project" value="UniProtKB-KW"/>
</dbReference>
<evidence type="ECO:0000256" key="2">
    <source>
        <dbReference type="SAM" id="MobiDB-lite"/>
    </source>
</evidence>
<dbReference type="InterPro" id="IPR008928">
    <property type="entry name" value="6-hairpin_glycosidase_sf"/>
</dbReference>
<reference evidence="3 4" key="1">
    <citation type="submission" date="2019-01" db="EMBL/GenBank/DDBJ databases">
        <title>Draft genome sequence of Psathyrella aberdarensis IHI B618.</title>
        <authorList>
            <person name="Buettner E."/>
            <person name="Kellner H."/>
        </authorList>
    </citation>
    <scope>NUCLEOTIDE SEQUENCE [LARGE SCALE GENOMIC DNA]</scope>
    <source>
        <strain evidence="3 4">IHI B618</strain>
    </source>
</reference>
<protein>
    <submittedName>
        <fullName evidence="3">Uncharacterized protein</fullName>
    </submittedName>
</protein>
<dbReference type="OrthoDB" id="4138492at2759"/>
<dbReference type="InterPro" id="IPR012341">
    <property type="entry name" value="6hp_glycosidase-like_sf"/>
</dbReference>
<keyword evidence="1" id="KW-0378">Hydrolase</keyword>
<dbReference type="SUPFAM" id="SSF48208">
    <property type="entry name" value="Six-hairpin glycosidases"/>
    <property type="match status" value="1"/>
</dbReference>